<organism evidence="1 2">
    <name type="scientific">Marasmius crinis-equi</name>
    <dbReference type="NCBI Taxonomy" id="585013"/>
    <lineage>
        <taxon>Eukaryota</taxon>
        <taxon>Fungi</taxon>
        <taxon>Dikarya</taxon>
        <taxon>Basidiomycota</taxon>
        <taxon>Agaricomycotina</taxon>
        <taxon>Agaricomycetes</taxon>
        <taxon>Agaricomycetidae</taxon>
        <taxon>Agaricales</taxon>
        <taxon>Marasmiineae</taxon>
        <taxon>Marasmiaceae</taxon>
        <taxon>Marasmius</taxon>
    </lineage>
</organism>
<dbReference type="EMBL" id="JBAHYK010001449">
    <property type="protein sequence ID" value="KAL0567978.1"/>
    <property type="molecule type" value="Genomic_DNA"/>
</dbReference>
<gene>
    <name evidence="1" type="ORF">V5O48_014012</name>
</gene>
<reference evidence="1 2" key="1">
    <citation type="submission" date="2024-02" db="EMBL/GenBank/DDBJ databases">
        <title>A draft genome for the cacao thread blight pathogen Marasmius crinis-equi.</title>
        <authorList>
            <person name="Cohen S.P."/>
            <person name="Baruah I.K."/>
            <person name="Amoako-Attah I."/>
            <person name="Bukari Y."/>
            <person name="Meinhardt L.W."/>
            <person name="Bailey B.A."/>
        </authorList>
    </citation>
    <scope>NUCLEOTIDE SEQUENCE [LARGE SCALE GENOMIC DNA]</scope>
    <source>
        <strain evidence="1 2">GH-76</strain>
    </source>
</reference>
<name>A0ABR3EYH7_9AGAR</name>
<evidence type="ECO:0000313" key="2">
    <source>
        <dbReference type="Proteomes" id="UP001465976"/>
    </source>
</evidence>
<comment type="caution">
    <text evidence="1">The sequence shown here is derived from an EMBL/GenBank/DDBJ whole genome shotgun (WGS) entry which is preliminary data.</text>
</comment>
<accession>A0ABR3EYH7</accession>
<keyword evidence="2" id="KW-1185">Reference proteome</keyword>
<sequence>MVLFFPNGDYVSSRPTGVQLPAQDEWNADSILEFARHVVIVPDANFKDALYPKAQARMPELPFFDDDDPAKIPLYLDDEHLGHQSWVKGPFATIEEAKETWSKLCPHAHRRRWDGPHSEGCSKAAREIKENAYTVKCTMVIKAMAEIYPGVVVREVPDTLVHPTT</sequence>
<proteinExistence type="predicted"/>
<protein>
    <submittedName>
        <fullName evidence="1">Uncharacterized protein</fullName>
    </submittedName>
</protein>
<dbReference type="Proteomes" id="UP001465976">
    <property type="component" value="Unassembled WGS sequence"/>
</dbReference>
<evidence type="ECO:0000313" key="1">
    <source>
        <dbReference type="EMBL" id="KAL0567978.1"/>
    </source>
</evidence>